<evidence type="ECO:0000256" key="8">
    <source>
        <dbReference type="ARBA" id="ARBA00023224"/>
    </source>
</evidence>
<evidence type="ECO:0000256" key="1">
    <source>
        <dbReference type="ARBA" id="ARBA00004651"/>
    </source>
</evidence>
<keyword evidence="12" id="KW-1185">Reference proteome</keyword>
<sequence length="457" mass="51869">MATHACLSTTDQPDYKAQGYSRQTFLVAWARTVPLVFLAFSTVVFNLMILWMFKVKRSLRSCKNIYLASLAIADLLIGLCMFLAIVQQLKGHVKWLPMFSCRLYLVLRQSALYVSLLSLVLITGDRWWSIHYPFSYRSKRSTRNAFVAVGCVWVFAFALHVPPVTLWDLNKTFESSNLTAADFNLEDQALITCELPFVDSVLFVSIVSAVIYFIPLMAVLSLNCSLYVGILQRKRVQIRRSVSASDKLTWLDRRTSVSSIPDFASMTDENMHLLNGTNSRRGQMRLNSKRRNSADVVLLRSSAPSPLFNNMNSGRRFSWAPRKNYLVRPSKCGEELAKNLLVKQDRKAAFWLGLLVAVFLVCWLPHTIVGILQSGKQANVPQWTKDVTFWLLLANSAINPLMYGLFNREIRRAFKQWLCGGSGRKWRARNALLLYGVSLTTAVAVPKRISSFEAVPE</sequence>
<evidence type="ECO:0000256" key="4">
    <source>
        <dbReference type="ARBA" id="ARBA00022989"/>
    </source>
</evidence>
<feature type="transmembrane region" description="Helical" evidence="9">
    <location>
        <begin position="35"/>
        <end position="53"/>
    </location>
</feature>
<dbReference type="SUPFAM" id="SSF81321">
    <property type="entry name" value="Family A G protein-coupled receptor-like"/>
    <property type="match status" value="1"/>
</dbReference>
<dbReference type="InterPro" id="IPR017452">
    <property type="entry name" value="GPCR_Rhodpsn_7TM"/>
</dbReference>
<evidence type="ECO:0000256" key="2">
    <source>
        <dbReference type="ARBA" id="ARBA00022475"/>
    </source>
</evidence>
<dbReference type="GO" id="GO:0004930">
    <property type="term" value="F:G protein-coupled receptor activity"/>
    <property type="evidence" value="ECO:0007669"/>
    <property type="project" value="UniProtKB-KW"/>
</dbReference>
<feature type="transmembrane region" description="Helical" evidence="9">
    <location>
        <begin position="106"/>
        <end position="124"/>
    </location>
</feature>
<evidence type="ECO:0000256" key="9">
    <source>
        <dbReference type="SAM" id="Phobius"/>
    </source>
</evidence>
<feature type="transmembrane region" description="Helical" evidence="9">
    <location>
        <begin position="65"/>
        <end position="86"/>
    </location>
</feature>
<keyword evidence="7" id="KW-0675">Receptor</keyword>
<dbReference type="Gene3D" id="1.20.1070.10">
    <property type="entry name" value="Rhodopsin 7-helix transmembrane proteins"/>
    <property type="match status" value="1"/>
</dbReference>
<keyword evidence="6 9" id="KW-0472">Membrane</keyword>
<dbReference type="AlphaFoldDB" id="A0A8S3YI11"/>
<dbReference type="InterPro" id="IPR000276">
    <property type="entry name" value="GPCR_Rhodpsn"/>
</dbReference>
<dbReference type="PROSITE" id="PS50262">
    <property type="entry name" value="G_PROTEIN_RECEP_F1_2"/>
    <property type="match status" value="1"/>
</dbReference>
<evidence type="ECO:0000256" key="5">
    <source>
        <dbReference type="ARBA" id="ARBA00023040"/>
    </source>
</evidence>
<dbReference type="Proteomes" id="UP000678393">
    <property type="component" value="Unassembled WGS sequence"/>
</dbReference>
<feature type="transmembrane region" description="Helical" evidence="9">
    <location>
        <begin position="145"/>
        <end position="167"/>
    </location>
</feature>
<proteinExistence type="predicted"/>
<name>A0A8S3YI11_9EUPU</name>
<gene>
    <name evidence="11" type="ORF">CUNI_LOCUS723</name>
</gene>
<dbReference type="EMBL" id="CAJHNH020000082">
    <property type="protein sequence ID" value="CAG5115165.1"/>
    <property type="molecule type" value="Genomic_DNA"/>
</dbReference>
<comment type="caution">
    <text evidence="11">The sequence shown here is derived from an EMBL/GenBank/DDBJ whole genome shotgun (WGS) entry which is preliminary data.</text>
</comment>
<comment type="subcellular location">
    <subcellularLocation>
        <location evidence="1">Cell membrane</location>
        <topology evidence="1">Multi-pass membrane protein</topology>
    </subcellularLocation>
</comment>
<dbReference type="GO" id="GO:0005886">
    <property type="term" value="C:plasma membrane"/>
    <property type="evidence" value="ECO:0007669"/>
    <property type="project" value="UniProtKB-SubCell"/>
</dbReference>
<dbReference type="Pfam" id="PF00001">
    <property type="entry name" value="7tm_1"/>
    <property type="match status" value="1"/>
</dbReference>
<keyword evidence="2" id="KW-1003">Cell membrane</keyword>
<feature type="transmembrane region" description="Helical" evidence="9">
    <location>
        <begin position="388"/>
        <end position="406"/>
    </location>
</feature>
<keyword evidence="3 9" id="KW-0812">Transmembrane</keyword>
<dbReference type="OrthoDB" id="10071887at2759"/>
<organism evidence="11 12">
    <name type="scientific">Candidula unifasciata</name>
    <dbReference type="NCBI Taxonomy" id="100452"/>
    <lineage>
        <taxon>Eukaryota</taxon>
        <taxon>Metazoa</taxon>
        <taxon>Spiralia</taxon>
        <taxon>Lophotrochozoa</taxon>
        <taxon>Mollusca</taxon>
        <taxon>Gastropoda</taxon>
        <taxon>Heterobranchia</taxon>
        <taxon>Euthyneura</taxon>
        <taxon>Panpulmonata</taxon>
        <taxon>Eupulmonata</taxon>
        <taxon>Stylommatophora</taxon>
        <taxon>Helicina</taxon>
        <taxon>Helicoidea</taxon>
        <taxon>Geomitridae</taxon>
        <taxon>Candidula</taxon>
    </lineage>
</organism>
<evidence type="ECO:0000256" key="7">
    <source>
        <dbReference type="ARBA" id="ARBA00023170"/>
    </source>
</evidence>
<dbReference type="GO" id="GO:0071880">
    <property type="term" value="P:adenylate cyclase-activating adrenergic receptor signaling pathway"/>
    <property type="evidence" value="ECO:0007669"/>
    <property type="project" value="TreeGrafter"/>
</dbReference>
<reference evidence="11" key="1">
    <citation type="submission" date="2021-04" db="EMBL/GenBank/DDBJ databases">
        <authorList>
            <consortium name="Molecular Ecology Group"/>
        </authorList>
    </citation>
    <scope>NUCLEOTIDE SEQUENCE</scope>
</reference>
<protein>
    <recommendedName>
        <fullName evidence="10">G-protein coupled receptors family 1 profile domain-containing protein</fullName>
    </recommendedName>
</protein>
<dbReference type="PANTHER" id="PTHR24248">
    <property type="entry name" value="ADRENERGIC RECEPTOR-RELATED G-PROTEIN COUPLED RECEPTOR"/>
    <property type="match status" value="1"/>
</dbReference>
<feature type="transmembrane region" description="Helical" evidence="9">
    <location>
        <begin position="348"/>
        <end position="368"/>
    </location>
</feature>
<keyword evidence="8" id="KW-0807">Transducer</keyword>
<keyword evidence="5" id="KW-0297">G-protein coupled receptor</keyword>
<accession>A0A8S3YI11</accession>
<dbReference type="PRINTS" id="PR00237">
    <property type="entry name" value="GPCRRHODOPSN"/>
</dbReference>
<evidence type="ECO:0000313" key="12">
    <source>
        <dbReference type="Proteomes" id="UP000678393"/>
    </source>
</evidence>
<evidence type="ECO:0000259" key="10">
    <source>
        <dbReference type="PROSITE" id="PS50262"/>
    </source>
</evidence>
<evidence type="ECO:0000256" key="6">
    <source>
        <dbReference type="ARBA" id="ARBA00023136"/>
    </source>
</evidence>
<feature type="transmembrane region" description="Helical" evidence="9">
    <location>
        <begin position="202"/>
        <end position="230"/>
    </location>
</feature>
<dbReference type="GO" id="GO:0043410">
    <property type="term" value="P:positive regulation of MAPK cascade"/>
    <property type="evidence" value="ECO:0007669"/>
    <property type="project" value="TreeGrafter"/>
</dbReference>
<keyword evidence="4 9" id="KW-1133">Transmembrane helix</keyword>
<feature type="domain" description="G-protein coupled receptors family 1 profile" evidence="10">
    <location>
        <begin position="45"/>
        <end position="403"/>
    </location>
</feature>
<evidence type="ECO:0000256" key="3">
    <source>
        <dbReference type="ARBA" id="ARBA00022692"/>
    </source>
</evidence>
<evidence type="ECO:0000313" key="11">
    <source>
        <dbReference type="EMBL" id="CAG5115165.1"/>
    </source>
</evidence>
<dbReference type="PANTHER" id="PTHR24248:SF120">
    <property type="entry name" value="G-PROTEIN COUPLED RECEPTORS FAMILY 1 PROFILE DOMAIN-CONTAINING PROTEIN"/>
    <property type="match status" value="1"/>
</dbReference>